<evidence type="ECO:0000256" key="1">
    <source>
        <dbReference type="SAM" id="SignalP"/>
    </source>
</evidence>
<dbReference type="InterPro" id="IPR003366">
    <property type="entry name" value="CUB-like_dom"/>
</dbReference>
<evidence type="ECO:0000313" key="3">
    <source>
        <dbReference type="EMBL" id="EGT42577.1"/>
    </source>
</evidence>
<feature type="domain" description="CUB-like" evidence="2">
    <location>
        <begin position="20"/>
        <end position="133"/>
    </location>
</feature>
<dbReference type="PANTHER" id="PTHR21447:SF7">
    <property type="entry name" value="CUB-LIKE DOMAIN-CONTAINING PROTEIN"/>
    <property type="match status" value="1"/>
</dbReference>
<dbReference type="eggNOG" id="ENOG502TG16">
    <property type="taxonomic scope" value="Eukaryota"/>
</dbReference>
<dbReference type="PANTHER" id="PTHR21447">
    <property type="entry name" value="RING-TYPE DOMAIN-CONTAINING PROTEIN-RELATED"/>
    <property type="match status" value="1"/>
</dbReference>
<dbReference type="OMA" id="PLWMSAN"/>
<dbReference type="GO" id="GO:0045121">
    <property type="term" value="C:membrane raft"/>
    <property type="evidence" value="ECO:0007669"/>
    <property type="project" value="TreeGrafter"/>
</dbReference>
<reference evidence="4" key="1">
    <citation type="submission" date="2011-07" db="EMBL/GenBank/DDBJ databases">
        <authorList>
            <consortium name="Caenorhabditis brenneri Sequencing and Analysis Consortium"/>
            <person name="Wilson R.K."/>
        </authorList>
    </citation>
    <scope>NUCLEOTIDE SEQUENCE [LARGE SCALE GENOMIC DNA]</scope>
    <source>
        <strain evidence="4">PB2801</strain>
    </source>
</reference>
<evidence type="ECO:0000313" key="4">
    <source>
        <dbReference type="Proteomes" id="UP000008068"/>
    </source>
</evidence>
<sequence>MLKLVALLSLVVGSAYGQAFPCPANHITSVTLGGNLPVGATNITTIPRGTNCFFMFDIPNNYALLLKFSADFHSTDDVVTIYDNTNTAVMHLSHTGQPIYDIPLWMSANSAMVQVVGTSGNSRFMLSYMYQSLADYQRVTKNTGEYFPLSSVTGKTYYTITASANEKVVLSYGQRAGAKTDVLLSEYYVYDGDNINTATYIGSLSEIGSKITVASGRSVSIVNFYGTKSNAYALGNDASTVQGYNKYTIIMTSLGSQVSGNMTDLTDQGALYTFICTDCNYFLWVQNKFDSFATIANKGYISFQGQTPTHKREKLIRYDAQTFTSNNLPQFMPTNIVTVELYLSRIGFLYNNFNDASAWLKPYHGRKGYIFAPNLWGTVNNNFNYRFQDDSQQFNFTMNFNKMYMPANTDQMTLKIGSGNTLAVNKLYPRDPANKVLATGNFMQVALAASVAADVRLAFEMVQKIPPVPTAPPTTTIQTTTSGASSDFATMLLFVLLGLLQI</sequence>
<dbReference type="EMBL" id="GL379809">
    <property type="protein sequence ID" value="EGT42577.1"/>
    <property type="molecule type" value="Genomic_DNA"/>
</dbReference>
<dbReference type="InParanoid" id="G0MRU3"/>
<gene>
    <name evidence="3" type="ORF">CAEBREN_20425</name>
</gene>
<feature type="signal peptide" evidence="1">
    <location>
        <begin position="1"/>
        <end position="17"/>
    </location>
</feature>
<accession>G0MRU3</accession>
<dbReference type="HOGENOM" id="CLU_022349_2_0_1"/>
<dbReference type="FunCoup" id="G0MRU3">
    <property type="interactions" value="232"/>
</dbReference>
<dbReference type="SUPFAM" id="SSF49854">
    <property type="entry name" value="Spermadhesin, CUB domain"/>
    <property type="match status" value="1"/>
</dbReference>
<feature type="chain" id="PRO_5003403742" description="CUB-like domain-containing protein" evidence="1">
    <location>
        <begin position="18"/>
        <end position="502"/>
    </location>
</feature>
<organism evidence="4">
    <name type="scientific">Caenorhabditis brenneri</name>
    <name type="common">Nematode worm</name>
    <dbReference type="NCBI Taxonomy" id="135651"/>
    <lineage>
        <taxon>Eukaryota</taxon>
        <taxon>Metazoa</taxon>
        <taxon>Ecdysozoa</taxon>
        <taxon>Nematoda</taxon>
        <taxon>Chromadorea</taxon>
        <taxon>Rhabditida</taxon>
        <taxon>Rhabditina</taxon>
        <taxon>Rhabditomorpha</taxon>
        <taxon>Rhabditoidea</taxon>
        <taxon>Rhabditidae</taxon>
        <taxon>Peloderinae</taxon>
        <taxon>Caenorhabditis</taxon>
    </lineage>
</organism>
<evidence type="ECO:0000259" key="2">
    <source>
        <dbReference type="Pfam" id="PF02408"/>
    </source>
</evidence>
<dbReference type="AlphaFoldDB" id="G0MRU3"/>
<keyword evidence="4" id="KW-1185">Reference proteome</keyword>
<protein>
    <recommendedName>
        <fullName evidence="2">CUB-like domain-containing protein</fullName>
    </recommendedName>
</protein>
<dbReference type="OrthoDB" id="5791243at2759"/>
<dbReference type="InterPro" id="IPR035914">
    <property type="entry name" value="Sperma_CUB_dom_sf"/>
</dbReference>
<name>G0MRU3_CAEBE</name>
<proteinExistence type="predicted"/>
<keyword evidence="1" id="KW-0732">Signal</keyword>
<dbReference type="Proteomes" id="UP000008068">
    <property type="component" value="Unassembled WGS sequence"/>
</dbReference>
<dbReference type="GO" id="GO:0045087">
    <property type="term" value="P:innate immune response"/>
    <property type="evidence" value="ECO:0007669"/>
    <property type="project" value="TreeGrafter"/>
</dbReference>
<dbReference type="Pfam" id="PF02408">
    <property type="entry name" value="CUB_2"/>
    <property type="match status" value="1"/>
</dbReference>
<dbReference type="STRING" id="135651.G0MRU3"/>